<reference evidence="1 2" key="1">
    <citation type="submission" date="2012-06" db="EMBL/GenBank/DDBJ databases">
        <title>Draft Genome Sequence of Lactobacillus hominis Strain CRBIP 24.179T, isolated from human intestine.</title>
        <authorList>
            <person name="Cousin S."/>
            <person name="Ma L."/>
            <person name="Bizet C."/>
            <person name="Loux V."/>
            <person name="Bouchier C."/>
            <person name="Clermont D."/>
            <person name="Creno S."/>
        </authorList>
    </citation>
    <scope>NUCLEOTIDE SEQUENCE [LARGE SCALE GENOMIC DNA]</scope>
    <source>
        <strain evidence="2">CRBIP 24.179T</strain>
    </source>
</reference>
<evidence type="ECO:0000313" key="2">
    <source>
        <dbReference type="Proteomes" id="UP000009320"/>
    </source>
</evidence>
<proteinExistence type="predicted"/>
<organism evidence="1 2">
    <name type="scientific">Lactobacillus hominis DSM 23910 = CRBIP 24.179</name>
    <dbReference type="NCBI Taxonomy" id="1423758"/>
    <lineage>
        <taxon>Bacteria</taxon>
        <taxon>Bacillati</taxon>
        <taxon>Bacillota</taxon>
        <taxon>Bacilli</taxon>
        <taxon>Lactobacillales</taxon>
        <taxon>Lactobacillaceae</taxon>
        <taxon>Lactobacillus</taxon>
    </lineage>
</organism>
<dbReference type="PATRIC" id="fig|1423758.3.peg.28"/>
<keyword evidence="2" id="KW-1185">Reference proteome</keyword>
<dbReference type="STRING" id="1423758.FC41_GL000026"/>
<dbReference type="RefSeq" id="WP_008470437.1">
    <property type="nucleotide sequence ID" value="NZ_AYZP01000001.1"/>
</dbReference>
<evidence type="ECO:0000313" key="1">
    <source>
        <dbReference type="EMBL" id="CCI81616.1"/>
    </source>
</evidence>
<sequence length="123" mass="13877">MENIFTQYAIIKTIKNNIDDYEGVDEHTFEDAFKDMFGGGLVLDSQEAKNELQKYGIWNALKDVKAEGLIIEADPEDLARQLLYVNAEPIFETCFTNAPAFIGFDSCLSVENVKAFKEALNEL</sequence>
<dbReference type="Proteomes" id="UP000009320">
    <property type="component" value="Unassembled WGS sequence"/>
</dbReference>
<comment type="caution">
    <text evidence="1">The sequence shown here is derived from an EMBL/GenBank/DDBJ whole genome shotgun (WGS) entry which is preliminary data.</text>
</comment>
<gene>
    <name evidence="1" type="ORF">BN55_09420</name>
</gene>
<name>I7JUR0_9LACO</name>
<dbReference type="GeneID" id="82846861"/>
<accession>I7JUR0</accession>
<protein>
    <submittedName>
        <fullName evidence="1">Uncharacterized protein</fullName>
    </submittedName>
</protein>
<dbReference type="EMBL" id="CAKE01000004">
    <property type="protein sequence ID" value="CCI81616.1"/>
    <property type="molecule type" value="Genomic_DNA"/>
</dbReference>
<dbReference type="AlphaFoldDB" id="I7JUR0"/>